<organism evidence="6 7">
    <name type="scientific">Microdochium bolleyi</name>
    <dbReference type="NCBI Taxonomy" id="196109"/>
    <lineage>
        <taxon>Eukaryota</taxon>
        <taxon>Fungi</taxon>
        <taxon>Dikarya</taxon>
        <taxon>Ascomycota</taxon>
        <taxon>Pezizomycotina</taxon>
        <taxon>Sordariomycetes</taxon>
        <taxon>Xylariomycetidae</taxon>
        <taxon>Xylariales</taxon>
        <taxon>Microdochiaceae</taxon>
        <taxon>Microdochium</taxon>
    </lineage>
</organism>
<evidence type="ECO:0000259" key="5">
    <source>
        <dbReference type="PROSITE" id="PS51192"/>
    </source>
</evidence>
<dbReference type="InterPro" id="IPR049730">
    <property type="entry name" value="SNF2/RAD54-like_C"/>
</dbReference>
<keyword evidence="4" id="KW-0175">Coiled coil</keyword>
<dbReference type="GO" id="GO:0016787">
    <property type="term" value="F:hydrolase activity"/>
    <property type="evidence" value="ECO:0007669"/>
    <property type="project" value="UniProtKB-KW"/>
</dbReference>
<dbReference type="InterPro" id="IPR014001">
    <property type="entry name" value="Helicase_ATP-bd"/>
</dbReference>
<evidence type="ECO:0000256" key="1">
    <source>
        <dbReference type="ARBA" id="ARBA00022741"/>
    </source>
</evidence>
<proteinExistence type="predicted"/>
<dbReference type="GO" id="GO:0006281">
    <property type="term" value="P:DNA repair"/>
    <property type="evidence" value="ECO:0007669"/>
    <property type="project" value="TreeGrafter"/>
</dbReference>
<dbReference type="PANTHER" id="PTHR45626:SF22">
    <property type="entry name" value="DNA REPAIR PROTEIN RAD5"/>
    <property type="match status" value="1"/>
</dbReference>
<dbReference type="PANTHER" id="PTHR45626">
    <property type="entry name" value="TRANSCRIPTION TERMINATION FACTOR 2-RELATED"/>
    <property type="match status" value="1"/>
</dbReference>
<dbReference type="GO" id="GO:0005524">
    <property type="term" value="F:ATP binding"/>
    <property type="evidence" value="ECO:0007669"/>
    <property type="project" value="UniProtKB-KW"/>
</dbReference>
<dbReference type="GO" id="GO:0008094">
    <property type="term" value="F:ATP-dependent activity, acting on DNA"/>
    <property type="evidence" value="ECO:0007669"/>
    <property type="project" value="TreeGrafter"/>
</dbReference>
<dbReference type="Gene3D" id="3.40.50.300">
    <property type="entry name" value="P-loop containing nucleotide triphosphate hydrolases"/>
    <property type="match status" value="1"/>
</dbReference>
<dbReference type="InParanoid" id="A0A136ITB5"/>
<evidence type="ECO:0000256" key="4">
    <source>
        <dbReference type="SAM" id="Coils"/>
    </source>
</evidence>
<name>A0A136ITB5_9PEZI</name>
<dbReference type="InterPro" id="IPR027417">
    <property type="entry name" value="P-loop_NTPase"/>
</dbReference>
<sequence>MIQSLLEEPDLSLHARCYPDQQSGTRKSIIQQCTLDITVSGPFSQLDEVGTWFQDYEVYLQDPRHCHQNVRYCNPHRLSSSDLDSCPWLSDYVSSKQTVLEFQEITDRRDVLDVFSTRKDLKEADQPAAILTTLKRHQKQALSFMLERENGWNYRSEGSDIWEVLDSGRVPVFLNTVSNSCQPEEPPQFYGGIVADTMGLGKTLTMISLVTTDHENDQQEDHLQGFDAGESYRRLTTSATLIIVPPPLLSTWEEQIKQHVKSGCINIHIHHGKTRLEEYTTLKRGDIVLTTFHTVSADWKPTNSSHESFIFSLRWRRIILDEAHFIKNGNTRITKAVCALDAISRWAVTGTPIQNRLSDLATLLQFIRPHPYGDPRCFEADISQLWKSGQSTKAVERLKLLSACLVLRRSQGTIELPPRKDLLCPVDFTQKEREAYERLKEQAIIRIDEALHEGHQQQRAHGSSHVNALQQIEALRLFSDLGLHYHSRPSAMVNSEEWQQQAQAVLYRQSELGPMVCLQCSSATDLTEIASDGGPASQMSKPQECKARFFSCLRFICSDCVETLGRSRRSLPCGHTKPCAFASVSTSLTSEVDDINVAHNTLETSDHQNSTHVSSKVKALVADMQTVPANVKCLTLTAASRAYLLEPHWNPTLEDQALARVHRLGQERPVTTIRLYMRNSFEEEVMKLQDSKRDLAGILLSPHDGVETDTSLGTLERLRSLL</sequence>
<keyword evidence="2" id="KW-0378">Hydrolase</keyword>
<dbReference type="OrthoDB" id="448448at2759"/>
<feature type="domain" description="Helicase ATP-binding" evidence="5">
    <location>
        <begin position="183"/>
        <end position="370"/>
    </location>
</feature>
<dbReference type="AlphaFoldDB" id="A0A136ITB5"/>
<protein>
    <submittedName>
        <fullName evidence="6">SNF2 family N-terminal domain-domain-containing protein</fullName>
    </submittedName>
</protein>
<evidence type="ECO:0000313" key="7">
    <source>
        <dbReference type="Proteomes" id="UP000070501"/>
    </source>
</evidence>
<dbReference type="SUPFAM" id="SSF52540">
    <property type="entry name" value="P-loop containing nucleoside triphosphate hydrolases"/>
    <property type="match status" value="2"/>
</dbReference>
<keyword evidence="3" id="KW-0067">ATP-binding</keyword>
<evidence type="ECO:0000256" key="2">
    <source>
        <dbReference type="ARBA" id="ARBA00022801"/>
    </source>
</evidence>
<evidence type="ECO:0000313" key="6">
    <source>
        <dbReference type="EMBL" id="KXJ88105.1"/>
    </source>
</evidence>
<dbReference type="Proteomes" id="UP000070501">
    <property type="component" value="Unassembled WGS sequence"/>
</dbReference>
<dbReference type="GO" id="GO:0005634">
    <property type="term" value="C:nucleus"/>
    <property type="evidence" value="ECO:0007669"/>
    <property type="project" value="TreeGrafter"/>
</dbReference>
<evidence type="ECO:0000256" key="3">
    <source>
        <dbReference type="ARBA" id="ARBA00022840"/>
    </source>
</evidence>
<keyword evidence="7" id="KW-1185">Reference proteome</keyword>
<dbReference type="SMART" id="SM00487">
    <property type="entry name" value="DEXDc"/>
    <property type="match status" value="1"/>
</dbReference>
<dbReference type="PROSITE" id="PS51192">
    <property type="entry name" value="HELICASE_ATP_BIND_1"/>
    <property type="match status" value="1"/>
</dbReference>
<dbReference type="InterPro" id="IPR038718">
    <property type="entry name" value="SNF2-like_sf"/>
</dbReference>
<dbReference type="CDD" id="cd18008">
    <property type="entry name" value="DEXDc_SHPRH-like"/>
    <property type="match status" value="1"/>
</dbReference>
<feature type="coiled-coil region" evidence="4">
    <location>
        <begin position="426"/>
        <end position="453"/>
    </location>
</feature>
<gene>
    <name evidence="6" type="ORF">Micbo1qcDRAFT_151146</name>
</gene>
<reference evidence="7" key="1">
    <citation type="submission" date="2016-02" db="EMBL/GenBank/DDBJ databases">
        <title>Draft genome sequence of Microdochium bolleyi, a fungal endophyte of beachgrass.</title>
        <authorList>
            <consortium name="DOE Joint Genome Institute"/>
            <person name="David A.S."/>
            <person name="May G."/>
            <person name="Haridas S."/>
            <person name="Lim J."/>
            <person name="Wang M."/>
            <person name="Labutti K."/>
            <person name="Lipzen A."/>
            <person name="Barry K."/>
            <person name="Grigoriev I.V."/>
        </authorList>
    </citation>
    <scope>NUCLEOTIDE SEQUENCE [LARGE SCALE GENOMIC DNA]</scope>
    <source>
        <strain evidence="7">J235TASD1</strain>
    </source>
</reference>
<dbReference type="STRING" id="196109.A0A136ITB5"/>
<dbReference type="InterPro" id="IPR000330">
    <property type="entry name" value="SNF2_N"/>
</dbReference>
<dbReference type="InterPro" id="IPR050628">
    <property type="entry name" value="SNF2_RAD54_helicase_TF"/>
</dbReference>
<dbReference type="Pfam" id="PF00176">
    <property type="entry name" value="SNF2-rel_dom"/>
    <property type="match status" value="1"/>
</dbReference>
<dbReference type="EMBL" id="KQ964259">
    <property type="protein sequence ID" value="KXJ88105.1"/>
    <property type="molecule type" value="Genomic_DNA"/>
</dbReference>
<dbReference type="CDD" id="cd18793">
    <property type="entry name" value="SF2_C_SNF"/>
    <property type="match status" value="1"/>
</dbReference>
<dbReference type="Gene3D" id="3.40.50.10810">
    <property type="entry name" value="Tandem AAA-ATPase domain"/>
    <property type="match status" value="1"/>
</dbReference>
<accession>A0A136ITB5</accession>
<keyword evidence="1" id="KW-0547">Nucleotide-binding</keyword>